<dbReference type="EMBL" id="JBELQB010000010">
    <property type="protein sequence ID" value="MFL9838472.1"/>
    <property type="molecule type" value="Genomic_DNA"/>
</dbReference>
<dbReference type="Proteomes" id="UP001629059">
    <property type="component" value="Unassembled WGS sequence"/>
</dbReference>
<accession>A0ABW8YFI6</accession>
<evidence type="ECO:0008006" key="3">
    <source>
        <dbReference type="Google" id="ProtNLM"/>
    </source>
</evidence>
<sequence>MNNIQNTIDLLLQYLTKQIGYKIIIDEEYFKEFPDFYYLIYNTEDYLINKNISNALVGNFPVIIKKTKEEFYTLIYDEDTISLTFEEVLNLPFEDILKLNILQKFDLD</sequence>
<dbReference type="RefSeq" id="WP_408075433.1">
    <property type="nucleotide sequence ID" value="NZ_JBELQB010000010.1"/>
</dbReference>
<comment type="caution">
    <text evidence="1">The sequence shown here is derived from an EMBL/GenBank/DDBJ whole genome shotgun (WGS) entry which is preliminary data.</text>
</comment>
<organism evidence="1 2">
    <name type="scientific">Flavobacterium rhizophilum</name>
    <dbReference type="NCBI Taxonomy" id="3163296"/>
    <lineage>
        <taxon>Bacteria</taxon>
        <taxon>Pseudomonadati</taxon>
        <taxon>Bacteroidota</taxon>
        <taxon>Flavobacteriia</taxon>
        <taxon>Flavobacteriales</taxon>
        <taxon>Flavobacteriaceae</taxon>
        <taxon>Flavobacterium</taxon>
    </lineage>
</organism>
<keyword evidence="2" id="KW-1185">Reference proteome</keyword>
<reference evidence="1 2" key="1">
    <citation type="submission" date="2024-06" db="EMBL/GenBank/DDBJ databases">
        <authorList>
            <person name="Kaempfer P."/>
            <person name="Viver T."/>
        </authorList>
    </citation>
    <scope>NUCLEOTIDE SEQUENCE [LARGE SCALE GENOMIC DNA]</scope>
    <source>
        <strain evidence="1 2">ST-75</strain>
    </source>
</reference>
<gene>
    <name evidence="1" type="ORF">ABS768_13235</name>
</gene>
<proteinExistence type="predicted"/>
<evidence type="ECO:0000313" key="2">
    <source>
        <dbReference type="Proteomes" id="UP001629059"/>
    </source>
</evidence>
<evidence type="ECO:0000313" key="1">
    <source>
        <dbReference type="EMBL" id="MFL9838472.1"/>
    </source>
</evidence>
<protein>
    <recommendedName>
        <fullName evidence="3">Immunity protein 10 of polymorphic toxin system</fullName>
    </recommendedName>
</protein>
<name>A0ABW8YFI6_9FLAO</name>